<evidence type="ECO:0000256" key="3">
    <source>
        <dbReference type="ARBA" id="ARBA00012663"/>
    </source>
</evidence>
<dbReference type="PRINTS" id="PR00738">
    <property type="entry name" value="GLHYDRLASE20"/>
</dbReference>
<feature type="domain" description="Beta-hexosaminidase bacterial type N-terminal" evidence="7">
    <location>
        <begin position="74"/>
        <end position="198"/>
    </location>
</feature>
<gene>
    <name evidence="8" type="ORF">EVA_18543</name>
</gene>
<feature type="domain" description="Glycoside hydrolase family 20 catalytic" evidence="6">
    <location>
        <begin position="204"/>
        <end position="550"/>
    </location>
</feature>
<sequence>MGDFAFARLPRLKTVRVLSPVPPAAGSFAFYGLDCKKVKLIVPKGSEVKYRKAEGWKDFYSNPIAANGICDPQQSLMPAPAELQQTDGESLKVLAKWEVQSVAGLENECAYAERILRERLPLPKEARRKGKATLYLELDKSLSDPEAYTLTIKGQEVYIKGQSAAGVFYGLMTFDQLLRDNATAQCCEVIPALRIADQPRTHIRELMVDPCRIFIPFEELKAFIPEMARYKLNAIHLHLVDDQAWRIEIKKYPRLTEVSSVRVGMDDMQIPVSGYYTQEQLRELVAFAAKYHIQVIPEIEMPGHEVAAIHAYPELTCHAKQVPIRTTCGVSNELLCPSNEFTYEFLGNVFAELATVFPSPYVHLGGDEAGMPALDCWTSCPKCQNLKKKLGITTTDRSENWRLQEYMFNRVIDTLRTRHQKVPMFWYETDFKKIQPGCVTFAWRHGLTRAAIDAAVANNAKIMLCPGEHCYLDYPMAQGDMPEVNWGMPVTPLKRTYELDPSWGMGEEFEKNNLFGVAGTLWSECITSPERIYYMAYPRALALAEVGWSPAPVRSWEGF</sequence>
<organism evidence="8">
    <name type="scientific">gut metagenome</name>
    <dbReference type="NCBI Taxonomy" id="749906"/>
    <lineage>
        <taxon>unclassified sequences</taxon>
        <taxon>metagenomes</taxon>
        <taxon>organismal metagenomes</taxon>
    </lineage>
</organism>
<protein>
    <recommendedName>
        <fullName evidence="3">beta-N-acetylhexosaminidase</fullName>
        <ecNumber evidence="3">3.2.1.52</ecNumber>
    </recommendedName>
</protein>
<evidence type="ECO:0000259" key="7">
    <source>
        <dbReference type="Pfam" id="PF02838"/>
    </source>
</evidence>
<dbReference type="Gene3D" id="3.20.20.80">
    <property type="entry name" value="Glycosidases"/>
    <property type="match status" value="1"/>
</dbReference>
<dbReference type="Pfam" id="PF02838">
    <property type="entry name" value="Glyco_hydro_20b"/>
    <property type="match status" value="1"/>
</dbReference>
<evidence type="ECO:0000256" key="2">
    <source>
        <dbReference type="ARBA" id="ARBA00006285"/>
    </source>
</evidence>
<dbReference type="GO" id="GO:0004563">
    <property type="term" value="F:beta-N-acetylhexosaminidase activity"/>
    <property type="evidence" value="ECO:0007669"/>
    <property type="project" value="UniProtKB-EC"/>
</dbReference>
<dbReference type="Gene3D" id="3.30.379.10">
    <property type="entry name" value="Chitobiase/beta-hexosaminidase domain 2-like"/>
    <property type="match status" value="1"/>
</dbReference>
<dbReference type="InterPro" id="IPR025705">
    <property type="entry name" value="Beta_hexosaminidase_sua/sub"/>
</dbReference>
<dbReference type="GO" id="GO:0005975">
    <property type="term" value="P:carbohydrate metabolic process"/>
    <property type="evidence" value="ECO:0007669"/>
    <property type="project" value="InterPro"/>
</dbReference>
<dbReference type="GO" id="GO:0030203">
    <property type="term" value="P:glycosaminoglycan metabolic process"/>
    <property type="evidence" value="ECO:0007669"/>
    <property type="project" value="TreeGrafter"/>
</dbReference>
<dbReference type="Gene3D" id="3.80.10.10">
    <property type="entry name" value="Ribonuclease Inhibitor"/>
    <property type="match status" value="1"/>
</dbReference>
<evidence type="ECO:0000313" key="8">
    <source>
        <dbReference type="EMBL" id="EJW93353.1"/>
    </source>
</evidence>
<dbReference type="InterPro" id="IPR017853">
    <property type="entry name" value="GH"/>
</dbReference>
<dbReference type="InterPro" id="IPR032675">
    <property type="entry name" value="LRR_dom_sf"/>
</dbReference>
<dbReference type="AlphaFoldDB" id="J9FFY8"/>
<proteinExistence type="inferred from homology"/>
<dbReference type="GO" id="GO:0016020">
    <property type="term" value="C:membrane"/>
    <property type="evidence" value="ECO:0007669"/>
    <property type="project" value="TreeGrafter"/>
</dbReference>
<dbReference type="InterPro" id="IPR015883">
    <property type="entry name" value="Glyco_hydro_20_cat"/>
</dbReference>
<evidence type="ECO:0000256" key="4">
    <source>
        <dbReference type="ARBA" id="ARBA00022801"/>
    </source>
</evidence>
<keyword evidence="4 8" id="KW-0378">Hydrolase</keyword>
<dbReference type="SUPFAM" id="SSF55545">
    <property type="entry name" value="beta-N-acetylhexosaminidase-like domain"/>
    <property type="match status" value="1"/>
</dbReference>
<dbReference type="SUPFAM" id="SSF51445">
    <property type="entry name" value="(Trans)glycosidases"/>
    <property type="match status" value="1"/>
</dbReference>
<dbReference type="Pfam" id="PF00728">
    <property type="entry name" value="Glyco_hydro_20"/>
    <property type="match status" value="1"/>
</dbReference>
<dbReference type="EC" id="3.2.1.52" evidence="3"/>
<evidence type="ECO:0000256" key="1">
    <source>
        <dbReference type="ARBA" id="ARBA00001231"/>
    </source>
</evidence>
<dbReference type="CDD" id="cd06563">
    <property type="entry name" value="GH20_chitobiase-like"/>
    <property type="match status" value="1"/>
</dbReference>
<comment type="similarity">
    <text evidence="2">Belongs to the glycosyl hydrolase 20 family.</text>
</comment>
<comment type="catalytic activity">
    <reaction evidence="1">
        <text>Hydrolysis of terminal non-reducing N-acetyl-D-hexosamine residues in N-acetyl-beta-D-hexosaminides.</text>
        <dbReference type="EC" id="3.2.1.52"/>
    </reaction>
</comment>
<dbReference type="PANTHER" id="PTHR22600">
    <property type="entry name" value="BETA-HEXOSAMINIDASE"/>
    <property type="match status" value="1"/>
</dbReference>
<accession>J9FFY8</accession>
<dbReference type="PANTHER" id="PTHR22600:SF57">
    <property type="entry name" value="BETA-N-ACETYLHEXOSAMINIDASE"/>
    <property type="match status" value="1"/>
</dbReference>
<name>J9FFY8_9ZZZZ</name>
<dbReference type="InterPro" id="IPR029018">
    <property type="entry name" value="Hex-like_dom2"/>
</dbReference>
<reference evidence="8" key="1">
    <citation type="journal article" date="2012" name="PLoS ONE">
        <title>Gene sets for utilization of primary and secondary nutrition supplies in the distal gut of endangered iberian lynx.</title>
        <authorList>
            <person name="Alcaide M."/>
            <person name="Messina E."/>
            <person name="Richter M."/>
            <person name="Bargiela R."/>
            <person name="Peplies J."/>
            <person name="Huws S.A."/>
            <person name="Newbold C.J."/>
            <person name="Golyshin P.N."/>
            <person name="Simon M.A."/>
            <person name="Lopez G."/>
            <person name="Yakimov M.M."/>
            <person name="Ferrer M."/>
        </authorList>
    </citation>
    <scope>NUCLEOTIDE SEQUENCE</scope>
</reference>
<dbReference type="EMBL" id="AMCI01007021">
    <property type="protein sequence ID" value="EJW93353.1"/>
    <property type="molecule type" value="Genomic_DNA"/>
</dbReference>
<evidence type="ECO:0000256" key="5">
    <source>
        <dbReference type="ARBA" id="ARBA00023295"/>
    </source>
</evidence>
<keyword evidence="5" id="KW-0326">Glycosidase</keyword>
<dbReference type="InterPro" id="IPR015882">
    <property type="entry name" value="HEX_bac_N"/>
</dbReference>
<comment type="caution">
    <text evidence="8">The sequence shown here is derived from an EMBL/GenBank/DDBJ whole genome shotgun (WGS) entry which is preliminary data.</text>
</comment>
<evidence type="ECO:0000259" key="6">
    <source>
        <dbReference type="Pfam" id="PF00728"/>
    </source>
</evidence>